<dbReference type="EMBL" id="MBFR01000010">
    <property type="protein sequence ID" value="PVU97547.1"/>
    <property type="molecule type" value="Genomic_DNA"/>
</dbReference>
<organism evidence="2 3">
    <name type="scientific">Smittium simulii</name>
    <dbReference type="NCBI Taxonomy" id="133385"/>
    <lineage>
        <taxon>Eukaryota</taxon>
        <taxon>Fungi</taxon>
        <taxon>Fungi incertae sedis</taxon>
        <taxon>Zoopagomycota</taxon>
        <taxon>Kickxellomycotina</taxon>
        <taxon>Harpellomycetes</taxon>
        <taxon>Harpellales</taxon>
        <taxon>Legeriomycetaceae</taxon>
        <taxon>Smittium</taxon>
    </lineage>
</organism>
<protein>
    <submittedName>
        <fullName evidence="2">Uncharacterized protein</fullName>
    </submittedName>
</protein>
<gene>
    <name evidence="2" type="ORF">BB561_000485</name>
</gene>
<accession>A0A2T9YZ10</accession>
<dbReference type="AlphaFoldDB" id="A0A2T9YZ10"/>
<keyword evidence="3" id="KW-1185">Reference proteome</keyword>
<proteinExistence type="predicted"/>
<feature type="region of interest" description="Disordered" evidence="1">
    <location>
        <begin position="1"/>
        <end position="32"/>
    </location>
</feature>
<reference evidence="2 3" key="1">
    <citation type="journal article" date="2018" name="MBio">
        <title>Comparative Genomics Reveals the Core Gene Toolbox for the Fungus-Insect Symbiosis.</title>
        <authorList>
            <person name="Wang Y."/>
            <person name="Stata M."/>
            <person name="Wang W."/>
            <person name="Stajich J.E."/>
            <person name="White M.M."/>
            <person name="Moncalvo J.M."/>
        </authorList>
    </citation>
    <scope>NUCLEOTIDE SEQUENCE [LARGE SCALE GENOMIC DNA]</scope>
    <source>
        <strain evidence="2 3">SWE-8-4</strain>
    </source>
</reference>
<evidence type="ECO:0000313" key="3">
    <source>
        <dbReference type="Proteomes" id="UP000245383"/>
    </source>
</evidence>
<sequence length="106" mass="11834">MFFGSSGNFGTDSYSTGDDEGSGGSESSGSILSDMIPMKPLLFSSKFESLSNQSPYFESDAESHDSFETLYSETSNFVNECYVQRSANVHRERYYFTTGSKYGWRS</sequence>
<dbReference type="Proteomes" id="UP000245383">
    <property type="component" value="Unassembled WGS sequence"/>
</dbReference>
<evidence type="ECO:0000313" key="2">
    <source>
        <dbReference type="EMBL" id="PVU97547.1"/>
    </source>
</evidence>
<comment type="caution">
    <text evidence="2">The sequence shown here is derived from an EMBL/GenBank/DDBJ whole genome shotgun (WGS) entry which is preliminary data.</text>
</comment>
<evidence type="ECO:0000256" key="1">
    <source>
        <dbReference type="SAM" id="MobiDB-lite"/>
    </source>
</evidence>
<name>A0A2T9YZ10_9FUNG</name>